<evidence type="ECO:0000313" key="3">
    <source>
        <dbReference type="Proteomes" id="UP000185678"/>
    </source>
</evidence>
<reference evidence="2 3" key="1">
    <citation type="submission" date="2017-01" db="EMBL/GenBank/DDBJ databases">
        <authorList>
            <person name="Mah S.A."/>
            <person name="Swanson W.J."/>
            <person name="Moy G.W."/>
            <person name="Vacquier V.D."/>
        </authorList>
    </citation>
    <scope>NUCLEOTIDE SEQUENCE [LARGE SCALE GENOMIC DNA]</scope>
    <source>
        <strain evidence="2 3">DSM 11589</strain>
    </source>
</reference>
<name>A0A1N7L229_9PROT</name>
<accession>A0A1N7L229</accession>
<evidence type="ECO:0000256" key="1">
    <source>
        <dbReference type="SAM" id="Coils"/>
    </source>
</evidence>
<keyword evidence="3" id="KW-1185">Reference proteome</keyword>
<evidence type="ECO:0008006" key="4">
    <source>
        <dbReference type="Google" id="ProtNLM"/>
    </source>
</evidence>
<protein>
    <recommendedName>
        <fullName evidence="4">Site-specific DNA recombinase</fullName>
    </recommendedName>
</protein>
<dbReference type="EMBL" id="FTOA01000003">
    <property type="protein sequence ID" value="SIS67913.1"/>
    <property type="molecule type" value="Genomic_DNA"/>
</dbReference>
<dbReference type="AlphaFoldDB" id="A0A1N7L229"/>
<dbReference type="Proteomes" id="UP000185678">
    <property type="component" value="Unassembled WGS sequence"/>
</dbReference>
<dbReference type="STRING" id="80876.SAMN05421779_10361"/>
<gene>
    <name evidence="2" type="ORF">SAMN05421779_10361</name>
</gene>
<sequence length="207" mass="22660">MIRYVTYAAAALADSVALQQQDIADYLATLEARSYKVLADFVDADGGVIALAQAIERARKDKATLLVAGVESLPADALSEVVDDPRVELLAARMPDSDKYQLLVYAAVAQQERAQVRQNIKEALAQSQKKLGGLREATRRRNEALKKEARIRAQGLAEIILPLREQGYSLRAIAAALTEAGHLTPQGRPWQAVQIKRLFDRLDAAQG</sequence>
<feature type="coiled-coil region" evidence="1">
    <location>
        <begin position="106"/>
        <end position="154"/>
    </location>
</feature>
<organism evidence="2 3">
    <name type="scientific">Insolitispirillum peregrinum</name>
    <dbReference type="NCBI Taxonomy" id="80876"/>
    <lineage>
        <taxon>Bacteria</taxon>
        <taxon>Pseudomonadati</taxon>
        <taxon>Pseudomonadota</taxon>
        <taxon>Alphaproteobacteria</taxon>
        <taxon>Rhodospirillales</taxon>
        <taxon>Novispirillaceae</taxon>
        <taxon>Insolitispirillum</taxon>
    </lineage>
</organism>
<evidence type="ECO:0000313" key="2">
    <source>
        <dbReference type="EMBL" id="SIS67913.1"/>
    </source>
</evidence>
<keyword evidence="1" id="KW-0175">Coiled coil</keyword>
<proteinExistence type="predicted"/>